<evidence type="ECO:0000256" key="3">
    <source>
        <dbReference type="ARBA" id="ARBA00007501"/>
    </source>
</evidence>
<comment type="similarity">
    <text evidence="3">Belongs to the PsaE family.</text>
</comment>
<evidence type="ECO:0000256" key="2">
    <source>
        <dbReference type="ARBA" id="ARBA00004170"/>
    </source>
</evidence>
<dbReference type="RefSeq" id="YP_009296515.1">
    <property type="nucleotide sequence ID" value="NC_031171.1"/>
</dbReference>
<evidence type="ECO:0000256" key="4">
    <source>
        <dbReference type="ARBA" id="ARBA00022531"/>
    </source>
</evidence>
<comment type="subcellular location">
    <subcellularLocation>
        <location evidence="2">Membrane</location>
        <topology evidence="2">Peripheral membrane protein</topology>
    </subcellularLocation>
</comment>
<accession>A0A1C9CAN1</accession>
<dbReference type="PANTHER" id="PTHR34549">
    <property type="entry name" value="PHOTOSYSTEM I REACTION CENTER SUBUNIT IV A, CHLOROPLASTIC-RELATED"/>
    <property type="match status" value="1"/>
</dbReference>
<evidence type="ECO:0000256" key="6">
    <source>
        <dbReference type="ARBA" id="ARBA00023136"/>
    </source>
</evidence>
<geneLocation type="plastid" evidence="7"/>
<keyword evidence="6" id="KW-0472">Membrane</keyword>
<dbReference type="EMBL" id="KX284714">
    <property type="protein sequence ID" value="AOM65450.1"/>
    <property type="molecule type" value="Genomic_DNA"/>
</dbReference>
<keyword evidence="7" id="KW-0934">Plastid</keyword>
<dbReference type="Pfam" id="PF02427">
    <property type="entry name" value="PSI_PsaE"/>
    <property type="match status" value="1"/>
</dbReference>
<dbReference type="PANTHER" id="PTHR34549:SF2">
    <property type="entry name" value="PHOTOSYSTEM I SUBUNIT IV"/>
    <property type="match status" value="1"/>
</dbReference>
<dbReference type="GO" id="GO:0009538">
    <property type="term" value="C:photosystem I reaction center"/>
    <property type="evidence" value="ECO:0007669"/>
    <property type="project" value="InterPro"/>
</dbReference>
<gene>
    <name evidence="7" type="primary">psaE</name>
    <name evidence="7" type="ORF">Thor_158</name>
</gene>
<dbReference type="Gene3D" id="2.30.30.50">
    <property type="match status" value="1"/>
</dbReference>
<name>A0A1C9CAN1_9FLOR</name>
<evidence type="ECO:0000256" key="5">
    <source>
        <dbReference type="ARBA" id="ARBA00022836"/>
    </source>
</evidence>
<sequence length="61" mass="6969">MIKKGDSVKVMRKESYWYQELGTVVKVDSGVKYSILVRFDKETYSGINTNNFAEDELSIAS</sequence>
<dbReference type="InterPro" id="IPR008990">
    <property type="entry name" value="Elect_transpt_acc-like_dom_sf"/>
</dbReference>
<dbReference type="InterPro" id="IPR003375">
    <property type="entry name" value="PSI_PsaE"/>
</dbReference>
<evidence type="ECO:0000256" key="1">
    <source>
        <dbReference type="ARBA" id="ARBA00001993"/>
    </source>
</evidence>
<dbReference type="SUPFAM" id="SSF50090">
    <property type="entry name" value="Electron transport accessory proteins"/>
    <property type="match status" value="1"/>
</dbReference>
<keyword evidence="5" id="KW-0603">Photosystem I</keyword>
<evidence type="ECO:0000313" key="8">
    <source>
        <dbReference type="EMBL" id="ARX95819.1"/>
    </source>
</evidence>
<protein>
    <submittedName>
        <fullName evidence="8">Photosystem I reaction center subunit IV</fullName>
    </submittedName>
    <submittedName>
        <fullName evidence="7">Photosystem I subunit IV</fullName>
    </submittedName>
</protein>
<dbReference type="AlphaFoldDB" id="A0A1C9CAN1"/>
<dbReference type="GeneID" id="29072856"/>
<dbReference type="EMBL" id="KY083065">
    <property type="protein sequence ID" value="ARX95819.1"/>
    <property type="molecule type" value="Genomic_DNA"/>
</dbReference>
<proteinExistence type="inferred from homology"/>
<organism evidence="7">
    <name type="scientific">Thorea hispida</name>
    <dbReference type="NCBI Taxonomy" id="202687"/>
    <lineage>
        <taxon>Eukaryota</taxon>
        <taxon>Rhodophyta</taxon>
        <taxon>Florideophyceae</taxon>
        <taxon>Nemaliophycidae</taxon>
        <taxon>Thoreales</taxon>
        <taxon>Thoreaceae</taxon>
        <taxon>Thorea</taxon>
    </lineage>
</organism>
<reference evidence="7" key="2">
    <citation type="journal article" date="2018" name="PLoS ONE">
        <title>Plastid genome analysis of three Nemaliophycidae red algal species suggests environmental adaptation for iron limited habitats.</title>
        <authorList>
            <person name="Cho C.H."/>
            <person name="Choi J.W."/>
            <person name="Lam D.W."/>
            <person name="Kim K.M."/>
            <person name="Yoon H.S."/>
        </authorList>
    </citation>
    <scope>NUCLEOTIDE SEQUENCE</scope>
</reference>
<reference evidence="8" key="1">
    <citation type="submission" date="2016-11" db="EMBL/GenBank/DDBJ databases">
        <title>Complete Chloroplast Genome of Thorea hispida.</title>
        <authorList>
            <person name="Nan F."/>
            <person name="Xie S."/>
        </authorList>
    </citation>
    <scope>NUCLEOTIDE SEQUENCE</scope>
</reference>
<comment type="function">
    <text evidence="1">Stabilizes the interaction between PsaC and the PSI core, assists the docking of the ferredoxin to PSI and interacts with ferredoxin-NADP oxidoreductase.</text>
</comment>
<keyword evidence="8" id="KW-0150">Chloroplast</keyword>
<dbReference type="GO" id="GO:0015979">
    <property type="term" value="P:photosynthesis"/>
    <property type="evidence" value="ECO:0007669"/>
    <property type="project" value="UniProtKB-KW"/>
</dbReference>
<evidence type="ECO:0000313" key="7">
    <source>
        <dbReference type="EMBL" id="AOM65450.1"/>
    </source>
</evidence>
<keyword evidence="4" id="KW-0602">Photosynthesis</keyword>